<protein>
    <submittedName>
        <fullName evidence="1">Uncharacterized protein</fullName>
    </submittedName>
</protein>
<evidence type="ECO:0000313" key="1">
    <source>
        <dbReference type="EMBL" id="CAG6788192.1"/>
    </source>
</evidence>
<dbReference type="AlphaFoldDB" id="A0A8D9BSD1"/>
<sequence>MWKYPNRVLVVQTDNIVPAPLTLWESLSYTLTTTSKRKSCRGDCVWCAEMLHQDFTMGLHPVKLAKLSSSEPYKLKTIPCFQATSSTRVPLRMTAKSTSGAARHVRHAGSRSACAWECSRKGCGWTG</sequence>
<name>A0A8D9BSD1_9HEMI</name>
<accession>A0A8D9BSD1</accession>
<dbReference type="EMBL" id="HBUF01658405">
    <property type="protein sequence ID" value="CAG6788192.1"/>
    <property type="molecule type" value="Transcribed_RNA"/>
</dbReference>
<reference evidence="1" key="1">
    <citation type="submission" date="2021-05" db="EMBL/GenBank/DDBJ databases">
        <authorList>
            <person name="Alioto T."/>
            <person name="Alioto T."/>
            <person name="Gomez Garrido J."/>
        </authorList>
    </citation>
    <scope>NUCLEOTIDE SEQUENCE</scope>
</reference>
<proteinExistence type="predicted"/>
<dbReference type="EMBL" id="HBUF01658407">
    <property type="protein sequence ID" value="CAG6788196.1"/>
    <property type="molecule type" value="Transcribed_RNA"/>
</dbReference>
<organism evidence="1">
    <name type="scientific">Cacopsylla melanoneura</name>
    <dbReference type="NCBI Taxonomy" id="428564"/>
    <lineage>
        <taxon>Eukaryota</taxon>
        <taxon>Metazoa</taxon>
        <taxon>Ecdysozoa</taxon>
        <taxon>Arthropoda</taxon>
        <taxon>Hexapoda</taxon>
        <taxon>Insecta</taxon>
        <taxon>Pterygota</taxon>
        <taxon>Neoptera</taxon>
        <taxon>Paraneoptera</taxon>
        <taxon>Hemiptera</taxon>
        <taxon>Sternorrhyncha</taxon>
        <taxon>Psylloidea</taxon>
        <taxon>Psyllidae</taxon>
        <taxon>Psyllinae</taxon>
        <taxon>Cacopsylla</taxon>
    </lineage>
</organism>